<gene>
    <name evidence="2" type="ORF">ADU59_14305</name>
</gene>
<evidence type="ECO:0000313" key="2">
    <source>
        <dbReference type="EMBL" id="OBZ94965.1"/>
    </source>
</evidence>
<dbReference type="Proteomes" id="UP000093111">
    <property type="component" value="Unassembled WGS sequence"/>
</dbReference>
<feature type="compositionally biased region" description="Basic and acidic residues" evidence="1">
    <location>
        <begin position="53"/>
        <end position="67"/>
    </location>
</feature>
<organism evidence="2 3">
    <name type="scientific">Pararhizobium polonicum</name>
    <dbReference type="NCBI Taxonomy" id="1612624"/>
    <lineage>
        <taxon>Bacteria</taxon>
        <taxon>Pseudomonadati</taxon>
        <taxon>Pseudomonadota</taxon>
        <taxon>Alphaproteobacteria</taxon>
        <taxon>Hyphomicrobiales</taxon>
        <taxon>Rhizobiaceae</taxon>
        <taxon>Rhizobium/Agrobacterium group</taxon>
        <taxon>Pararhizobium</taxon>
    </lineage>
</organism>
<dbReference type="STRING" id="1612624.ADU59_14305"/>
<protein>
    <submittedName>
        <fullName evidence="2">Uncharacterized protein</fullName>
    </submittedName>
</protein>
<accession>A0A1C7P110</accession>
<feature type="region of interest" description="Disordered" evidence="1">
    <location>
        <begin position="48"/>
        <end position="67"/>
    </location>
</feature>
<proteinExistence type="predicted"/>
<sequence length="67" mass="7336">MRSAGGGPLPLVFHAGIGVHQRSIGFRAIPFLLICSLRPMPDSQRNNALKLKRGIERSSPVRDKSLN</sequence>
<comment type="caution">
    <text evidence="2">The sequence shown here is derived from an EMBL/GenBank/DDBJ whole genome shotgun (WGS) entry which is preliminary data.</text>
</comment>
<dbReference type="EMBL" id="LGLV01000008">
    <property type="protein sequence ID" value="OBZ94965.1"/>
    <property type="molecule type" value="Genomic_DNA"/>
</dbReference>
<dbReference type="AlphaFoldDB" id="A0A1C7P110"/>
<keyword evidence="3" id="KW-1185">Reference proteome</keyword>
<evidence type="ECO:0000313" key="3">
    <source>
        <dbReference type="Proteomes" id="UP000093111"/>
    </source>
</evidence>
<reference evidence="2 3" key="1">
    <citation type="journal article" date="2016" name="Syst. Appl. Microbiol.">
        <title>Pararhizobium polonicum sp. nov. isolated from tumors on stone fruit rootstocks.</title>
        <authorList>
            <person name="Pulawska J."/>
            <person name="Kuzmanovic N."/>
            <person name="Willems A."/>
            <person name="Pothier J.F."/>
        </authorList>
    </citation>
    <scope>NUCLEOTIDE SEQUENCE [LARGE SCALE GENOMIC DNA]</scope>
    <source>
        <strain evidence="2 3">F5.1</strain>
    </source>
</reference>
<evidence type="ECO:0000256" key="1">
    <source>
        <dbReference type="SAM" id="MobiDB-lite"/>
    </source>
</evidence>
<name>A0A1C7P110_9HYPH</name>